<feature type="compositionally biased region" description="Basic and acidic residues" evidence="1">
    <location>
        <begin position="526"/>
        <end position="547"/>
    </location>
</feature>
<evidence type="ECO:0000313" key="2">
    <source>
        <dbReference type="EMBL" id="CAI5790941.1"/>
    </source>
</evidence>
<dbReference type="PANTHER" id="PTHR15410">
    <property type="entry name" value="HIRA-INTERACTING PROTEIN 3"/>
    <property type="match status" value="1"/>
</dbReference>
<keyword evidence="3" id="KW-1185">Reference proteome</keyword>
<reference evidence="2" key="1">
    <citation type="submission" date="2022-12" db="EMBL/GenBank/DDBJ databases">
        <authorList>
            <person name="Alioto T."/>
            <person name="Alioto T."/>
            <person name="Gomez Garrido J."/>
        </authorList>
    </citation>
    <scope>NUCLEOTIDE SEQUENCE</scope>
</reference>
<sequence length="749" mass="84522">MAADPAELQRMEAFVRALFQEKPDLSTLTNAIIRKKYLLHAGRESMAEEQKEQLRQLVAVELNRMEEDDSMNAVEFMAKFKTHIKSMIQKRPRCNSDTPGEELEIHELKKQRTGSIPVSSDDKDSGIDSKKIPLRCDPKHVGAGKSSSCSDQRDSGAEGQAGGSESDGQSAKKRTRERPQRGKGSKPNREQQSRRQREQSGSESKETTEEEQSDLEEIRKHKAAKGQRIESESDSEQELSNYKTQKKKGFGKEQKLTETVGKGKNRNMDEQGRKMGEESEEDMELPKARKMCKGGRIDGSESEEEMKGSGGKKAQNRPRRRCLKAQGESEDESESDSEDEQPSRQNKMRRNSKRSRESMRAEELERDSDSAGGKSWAKKEMHKAARRANEKWSHNSESDSEDDGEFKRQASKGMKKTQKRKELEQGKHKPPKQSTSREESESERNECKSSEQKRKGTKKPSSSEDESCSETEEMERGKSKSKMSDGSSDESEDGSEEWESGKLRKKRELKKKGKSVSGSECSSEEESLRKEGEKSQGKHTIAEKDLGTDSEDSGSELVGRKKGLQKTGMQKPQRREASSSSGDEDDPRSSKRKGKDKEHHSRKNEEHSSIRRLKRYIRECGAHRNYKKLLSGCHSRKAQLKVLKEELENLGLKGAPTLAKCKALKQKREVAAEIASLDLCNIIATQGKGGRSQREGTWLVVDRKKPGNFNFLISAFVLHVYLSQPAPRRVITSYVTLRAGPLTSVDLRY</sequence>
<proteinExistence type="predicted"/>
<dbReference type="PANTHER" id="PTHR15410:SF2">
    <property type="entry name" value="HIRA-INTERACTING PROTEIN 3"/>
    <property type="match status" value="1"/>
</dbReference>
<dbReference type="GO" id="GO:0005634">
    <property type="term" value="C:nucleus"/>
    <property type="evidence" value="ECO:0007669"/>
    <property type="project" value="TreeGrafter"/>
</dbReference>
<feature type="compositionally biased region" description="Basic residues" evidence="1">
    <location>
        <begin position="503"/>
        <end position="514"/>
    </location>
</feature>
<dbReference type="EMBL" id="OX395138">
    <property type="protein sequence ID" value="CAI5790941.1"/>
    <property type="molecule type" value="Genomic_DNA"/>
</dbReference>
<feature type="compositionally biased region" description="Acidic residues" evidence="1">
    <location>
        <begin position="328"/>
        <end position="340"/>
    </location>
</feature>
<feature type="compositionally biased region" description="Basic residues" evidence="1">
    <location>
        <begin position="171"/>
        <end position="186"/>
    </location>
</feature>
<organism evidence="2 3">
    <name type="scientific">Podarcis lilfordi</name>
    <name type="common">Lilford's wall lizard</name>
    <dbReference type="NCBI Taxonomy" id="74358"/>
    <lineage>
        <taxon>Eukaryota</taxon>
        <taxon>Metazoa</taxon>
        <taxon>Chordata</taxon>
        <taxon>Craniata</taxon>
        <taxon>Vertebrata</taxon>
        <taxon>Euteleostomi</taxon>
        <taxon>Lepidosauria</taxon>
        <taxon>Squamata</taxon>
        <taxon>Bifurcata</taxon>
        <taxon>Unidentata</taxon>
        <taxon>Episquamata</taxon>
        <taxon>Laterata</taxon>
        <taxon>Lacertibaenia</taxon>
        <taxon>Lacertidae</taxon>
        <taxon>Podarcis</taxon>
    </lineage>
</organism>
<feature type="compositionally biased region" description="Basic and acidic residues" evidence="1">
    <location>
        <begin position="187"/>
        <end position="207"/>
    </location>
</feature>
<evidence type="ECO:0000256" key="1">
    <source>
        <dbReference type="SAM" id="MobiDB-lite"/>
    </source>
</evidence>
<evidence type="ECO:0000313" key="3">
    <source>
        <dbReference type="Proteomes" id="UP001178461"/>
    </source>
</evidence>
<feature type="region of interest" description="Disordered" evidence="1">
    <location>
        <begin position="88"/>
        <end position="610"/>
    </location>
</feature>
<feature type="compositionally biased region" description="Acidic residues" evidence="1">
    <location>
        <begin position="487"/>
        <end position="498"/>
    </location>
</feature>
<feature type="compositionally biased region" description="Basic and acidic residues" evidence="1">
    <location>
        <begin position="266"/>
        <end position="277"/>
    </location>
</feature>
<feature type="compositionally biased region" description="Basic residues" evidence="1">
    <location>
        <begin position="314"/>
        <end position="323"/>
    </location>
</feature>
<dbReference type="InterPro" id="IPR037647">
    <property type="entry name" value="HIRIP3"/>
</dbReference>
<protein>
    <submittedName>
        <fullName evidence="2">CHZ domain-containing protein</fullName>
    </submittedName>
</protein>
<feature type="compositionally biased region" description="Basic and acidic residues" evidence="1">
    <location>
        <begin position="120"/>
        <end position="140"/>
    </location>
</feature>
<feature type="compositionally biased region" description="Basic and acidic residues" evidence="1">
    <location>
        <begin position="377"/>
        <end position="397"/>
    </location>
</feature>
<feature type="compositionally biased region" description="Basic and acidic residues" evidence="1">
    <location>
        <begin position="354"/>
        <end position="369"/>
    </location>
</feature>
<feature type="compositionally biased region" description="Basic and acidic residues" evidence="1">
    <location>
        <begin position="435"/>
        <end position="454"/>
    </location>
</feature>
<name>A0AA35L6Y1_9SAUR</name>
<dbReference type="Proteomes" id="UP001178461">
    <property type="component" value="Chromosome 13"/>
</dbReference>
<feature type="compositionally biased region" description="Basic residues" evidence="1">
    <location>
        <begin position="409"/>
        <end position="419"/>
    </location>
</feature>
<feature type="compositionally biased region" description="Basic and acidic residues" evidence="1">
    <location>
        <begin position="595"/>
        <end position="609"/>
    </location>
</feature>
<accession>A0AA35L6Y1</accession>
<dbReference type="AlphaFoldDB" id="A0AA35L6Y1"/>
<feature type="compositionally biased region" description="Acidic residues" evidence="1">
    <location>
        <begin position="463"/>
        <end position="473"/>
    </location>
</feature>
<gene>
    <name evidence="2" type="ORF">PODLI_1B006754</name>
</gene>